<comment type="cofactor">
    <cofactor evidence="5">
        <name>heme</name>
        <dbReference type="ChEBI" id="CHEBI:30413"/>
    </cofactor>
</comment>
<keyword evidence="6" id="KW-0503">Monooxygenase</keyword>
<dbReference type="GO" id="GO:0005506">
    <property type="term" value="F:iron ion binding"/>
    <property type="evidence" value="ECO:0007669"/>
    <property type="project" value="InterPro"/>
</dbReference>
<dbReference type="Proteomes" id="UP000777438">
    <property type="component" value="Unassembled WGS sequence"/>
</dbReference>
<dbReference type="InterPro" id="IPR001128">
    <property type="entry name" value="Cyt_P450"/>
</dbReference>
<dbReference type="PRINTS" id="PR00385">
    <property type="entry name" value="P450"/>
</dbReference>
<dbReference type="SUPFAM" id="SSF48264">
    <property type="entry name" value="Cytochrome P450"/>
    <property type="match status" value="1"/>
</dbReference>
<keyword evidence="3 6" id="KW-0560">Oxidoreductase</keyword>
<proteinExistence type="inferred from homology"/>
<evidence type="ECO:0000256" key="1">
    <source>
        <dbReference type="ARBA" id="ARBA00010617"/>
    </source>
</evidence>
<dbReference type="GO" id="GO:0016705">
    <property type="term" value="F:oxidoreductase activity, acting on paired donors, with incorporation or reduction of molecular oxygen"/>
    <property type="evidence" value="ECO:0007669"/>
    <property type="project" value="InterPro"/>
</dbReference>
<dbReference type="CDD" id="cd11065">
    <property type="entry name" value="CYP64-like"/>
    <property type="match status" value="1"/>
</dbReference>
<dbReference type="PRINTS" id="PR00463">
    <property type="entry name" value="EP450I"/>
</dbReference>
<reference evidence="7 8" key="1">
    <citation type="journal article" date="2021" name="Nat. Commun.">
        <title>Genetic determinants of endophytism in the Arabidopsis root mycobiome.</title>
        <authorList>
            <person name="Mesny F."/>
            <person name="Miyauchi S."/>
            <person name="Thiergart T."/>
            <person name="Pickel B."/>
            <person name="Atanasova L."/>
            <person name="Karlsson M."/>
            <person name="Huettel B."/>
            <person name="Barry K.W."/>
            <person name="Haridas S."/>
            <person name="Chen C."/>
            <person name="Bauer D."/>
            <person name="Andreopoulos W."/>
            <person name="Pangilinan J."/>
            <person name="LaButti K."/>
            <person name="Riley R."/>
            <person name="Lipzen A."/>
            <person name="Clum A."/>
            <person name="Drula E."/>
            <person name="Henrissat B."/>
            <person name="Kohler A."/>
            <person name="Grigoriev I.V."/>
            <person name="Martin F.M."/>
            <person name="Hacquard S."/>
        </authorList>
    </citation>
    <scope>NUCLEOTIDE SEQUENCE [LARGE SCALE GENOMIC DNA]</scope>
    <source>
        <strain evidence="7 8">MPI-CAGE-CH-0241</strain>
    </source>
</reference>
<gene>
    <name evidence="7" type="ORF">B0T10DRAFT_65722</name>
</gene>
<name>A0A9P8W1Z0_9HYPO</name>
<evidence type="ECO:0000256" key="6">
    <source>
        <dbReference type="RuleBase" id="RU000461"/>
    </source>
</evidence>
<dbReference type="EMBL" id="JAGPYM010000013">
    <property type="protein sequence ID" value="KAH6888021.1"/>
    <property type="molecule type" value="Genomic_DNA"/>
</dbReference>
<dbReference type="GO" id="GO:0020037">
    <property type="term" value="F:heme binding"/>
    <property type="evidence" value="ECO:0007669"/>
    <property type="project" value="InterPro"/>
</dbReference>
<keyword evidence="4 5" id="KW-0408">Iron</keyword>
<dbReference type="PANTHER" id="PTHR46300">
    <property type="entry name" value="P450, PUTATIVE (EUROFUNG)-RELATED-RELATED"/>
    <property type="match status" value="1"/>
</dbReference>
<feature type="binding site" description="axial binding residue" evidence="5">
    <location>
        <position position="450"/>
    </location>
    <ligand>
        <name>heme</name>
        <dbReference type="ChEBI" id="CHEBI:30413"/>
    </ligand>
    <ligandPart>
        <name>Fe</name>
        <dbReference type="ChEBI" id="CHEBI:18248"/>
    </ligandPart>
</feature>
<evidence type="ECO:0000256" key="2">
    <source>
        <dbReference type="ARBA" id="ARBA00022723"/>
    </source>
</evidence>
<comment type="caution">
    <text evidence="7">The sequence shown here is derived from an EMBL/GenBank/DDBJ whole genome shotgun (WGS) entry which is preliminary data.</text>
</comment>
<dbReference type="AlphaFoldDB" id="A0A9P8W1Z0"/>
<evidence type="ECO:0000256" key="5">
    <source>
        <dbReference type="PIRSR" id="PIRSR602401-1"/>
    </source>
</evidence>
<evidence type="ECO:0000256" key="4">
    <source>
        <dbReference type="ARBA" id="ARBA00023004"/>
    </source>
</evidence>
<sequence length="521" mass="58584">MALIQILKSPQGQAFVGLAVLFTILKLIISRRRSPPLPLPPGPPGEPILGHLRIIPTDNPEYAFMRWSREYQSSILSFNVLGQPVIVLNSVRAAIDLLDKRGANNSDRPRFVLFEVMGWRKTLTFLRWGPDFRKHRSVLQRVFQKTSITQYHPLQERESVVMLKGLLQKPVEWETIIRRFATAVVLGIGFGIKIDSDTDPFIQVAEDASYALGHGGAPAATPVDFFPFLKYLPRWAHDRSLKFANDWRWAIQQLHDKPYDTVLSSWSSEKSQAQSLIHGLLSQRNSELGGGRIPNLSEDDIKGAAGAVYAAGQDTTWSTLIVFVLNMILHPEVQDEGQRIIDEVVGRDRLPTFDDRPRLRYIDYIVQETLRWCPVSPVGVPHRSLQDDVYDGYVIPAGSFIYANARAMTHDETTYQNPDVFDPNRYMPVEEGGRGEPFPNGNFGFGRRVCVGKHLAEASVWIVVAVMLSTLEIEKGLDEEGREVTPAIELTNGLTSHPKSFACRIRPRDKTGADVIINAQI</sequence>
<evidence type="ECO:0000313" key="8">
    <source>
        <dbReference type="Proteomes" id="UP000777438"/>
    </source>
</evidence>
<dbReference type="OrthoDB" id="1103324at2759"/>
<protein>
    <submittedName>
        <fullName evidence="7">Cytochrome P450</fullName>
    </submittedName>
</protein>
<keyword evidence="5 6" id="KW-0349">Heme</keyword>
<dbReference type="Gene3D" id="1.10.630.10">
    <property type="entry name" value="Cytochrome P450"/>
    <property type="match status" value="1"/>
</dbReference>
<dbReference type="Pfam" id="PF00067">
    <property type="entry name" value="p450"/>
    <property type="match status" value="1"/>
</dbReference>
<evidence type="ECO:0000256" key="3">
    <source>
        <dbReference type="ARBA" id="ARBA00023002"/>
    </source>
</evidence>
<dbReference type="InterPro" id="IPR050364">
    <property type="entry name" value="Cytochrome_P450_fung"/>
</dbReference>
<dbReference type="PANTHER" id="PTHR46300:SF5">
    <property type="entry name" value="CYTOCHROME P450"/>
    <property type="match status" value="1"/>
</dbReference>
<evidence type="ECO:0000313" key="7">
    <source>
        <dbReference type="EMBL" id="KAH6888021.1"/>
    </source>
</evidence>
<dbReference type="GO" id="GO:0004497">
    <property type="term" value="F:monooxygenase activity"/>
    <property type="evidence" value="ECO:0007669"/>
    <property type="project" value="UniProtKB-KW"/>
</dbReference>
<dbReference type="InterPro" id="IPR002401">
    <property type="entry name" value="Cyt_P450_E_grp-I"/>
</dbReference>
<dbReference type="InterPro" id="IPR036396">
    <property type="entry name" value="Cyt_P450_sf"/>
</dbReference>
<dbReference type="InterPro" id="IPR017972">
    <property type="entry name" value="Cyt_P450_CS"/>
</dbReference>
<keyword evidence="8" id="KW-1185">Reference proteome</keyword>
<accession>A0A9P8W1Z0</accession>
<keyword evidence="2 5" id="KW-0479">Metal-binding</keyword>
<organism evidence="7 8">
    <name type="scientific">Thelonectria olida</name>
    <dbReference type="NCBI Taxonomy" id="1576542"/>
    <lineage>
        <taxon>Eukaryota</taxon>
        <taxon>Fungi</taxon>
        <taxon>Dikarya</taxon>
        <taxon>Ascomycota</taxon>
        <taxon>Pezizomycotina</taxon>
        <taxon>Sordariomycetes</taxon>
        <taxon>Hypocreomycetidae</taxon>
        <taxon>Hypocreales</taxon>
        <taxon>Nectriaceae</taxon>
        <taxon>Thelonectria</taxon>
    </lineage>
</organism>
<comment type="similarity">
    <text evidence="1 6">Belongs to the cytochrome P450 family.</text>
</comment>
<dbReference type="PROSITE" id="PS00086">
    <property type="entry name" value="CYTOCHROME_P450"/>
    <property type="match status" value="1"/>
</dbReference>